<organism evidence="1 2">
    <name type="scientific">Moraxella caviae</name>
    <dbReference type="NCBI Taxonomy" id="34060"/>
    <lineage>
        <taxon>Bacteria</taxon>
        <taxon>Pseudomonadati</taxon>
        <taxon>Pseudomonadota</taxon>
        <taxon>Gammaproteobacteria</taxon>
        <taxon>Moraxellales</taxon>
        <taxon>Moraxellaceae</taxon>
        <taxon>Moraxella</taxon>
    </lineage>
</organism>
<gene>
    <name evidence="1" type="ORF">B0181_01720</name>
</gene>
<comment type="caution">
    <text evidence="1">The sequence shown here is derived from an EMBL/GenBank/DDBJ whole genome shotgun (WGS) entry which is preliminary data.</text>
</comment>
<proteinExistence type="predicted"/>
<accession>A0A1T0A9D9</accession>
<evidence type="ECO:0000313" key="2">
    <source>
        <dbReference type="Proteomes" id="UP000190435"/>
    </source>
</evidence>
<sequence>MTNWSSIILKSSNFGKRFVYECTLILVNCHKFTVILRLFYRPFATDLPLIHQIAYKIGAVLPKFF</sequence>
<dbReference type="Proteomes" id="UP000190435">
    <property type="component" value="Unassembled WGS sequence"/>
</dbReference>
<evidence type="ECO:0000313" key="1">
    <source>
        <dbReference type="EMBL" id="OOR92336.1"/>
    </source>
</evidence>
<dbReference type="AlphaFoldDB" id="A0A1T0A9D9"/>
<dbReference type="EMBL" id="MUXU01000015">
    <property type="protein sequence ID" value="OOR92336.1"/>
    <property type="molecule type" value="Genomic_DNA"/>
</dbReference>
<protein>
    <submittedName>
        <fullName evidence="1">Uncharacterized protein</fullName>
    </submittedName>
</protein>
<keyword evidence="2" id="KW-1185">Reference proteome</keyword>
<reference evidence="1 2" key="1">
    <citation type="submission" date="2017-02" db="EMBL/GenBank/DDBJ databases">
        <title>Draft genome sequence of Moraxella caviae CCUG 355 type strain.</title>
        <authorList>
            <person name="Engstrom-Jakobsson H."/>
            <person name="Salva-Serra F."/>
            <person name="Thorell K."/>
            <person name="Gonzales-Siles L."/>
            <person name="Karlsson R."/>
            <person name="Boulund F."/>
            <person name="Engstrand L."/>
            <person name="Moore E."/>
        </authorList>
    </citation>
    <scope>NUCLEOTIDE SEQUENCE [LARGE SCALE GENOMIC DNA]</scope>
    <source>
        <strain evidence="1 2">CCUG 355</strain>
    </source>
</reference>
<name>A0A1T0A9D9_9GAMM</name>
<dbReference type="STRING" id="34060.B0181_01720"/>